<gene>
    <name evidence="1" type="ORF">LCGC14_2519010</name>
</gene>
<dbReference type="EMBL" id="LAZR01040593">
    <property type="protein sequence ID" value="KKL14111.1"/>
    <property type="molecule type" value="Genomic_DNA"/>
</dbReference>
<comment type="caution">
    <text evidence="1">The sequence shown here is derived from an EMBL/GenBank/DDBJ whole genome shotgun (WGS) entry which is preliminary data.</text>
</comment>
<feature type="non-terminal residue" evidence="1">
    <location>
        <position position="72"/>
    </location>
</feature>
<proteinExistence type="predicted"/>
<protein>
    <submittedName>
        <fullName evidence="1">Uncharacterized protein</fullName>
    </submittedName>
</protein>
<evidence type="ECO:0000313" key="1">
    <source>
        <dbReference type="EMBL" id="KKL14111.1"/>
    </source>
</evidence>
<reference evidence="1" key="1">
    <citation type="journal article" date="2015" name="Nature">
        <title>Complex archaea that bridge the gap between prokaryotes and eukaryotes.</title>
        <authorList>
            <person name="Spang A."/>
            <person name="Saw J.H."/>
            <person name="Jorgensen S.L."/>
            <person name="Zaremba-Niedzwiedzka K."/>
            <person name="Martijn J."/>
            <person name="Lind A.E."/>
            <person name="van Eijk R."/>
            <person name="Schleper C."/>
            <person name="Guy L."/>
            <person name="Ettema T.J."/>
        </authorList>
    </citation>
    <scope>NUCLEOTIDE SEQUENCE</scope>
</reference>
<name>A0A0F9D8H5_9ZZZZ</name>
<accession>A0A0F9D8H5</accession>
<dbReference type="AlphaFoldDB" id="A0A0F9D8H5"/>
<organism evidence="1">
    <name type="scientific">marine sediment metagenome</name>
    <dbReference type="NCBI Taxonomy" id="412755"/>
    <lineage>
        <taxon>unclassified sequences</taxon>
        <taxon>metagenomes</taxon>
        <taxon>ecological metagenomes</taxon>
    </lineage>
</organism>
<sequence length="72" mass="8184">MRRGEFEDIFEECLSALLEGRRSIKESLSLYPAWRGRLESLLRAGEEIAAGLDEAPSPYARERGLQRFLEAA</sequence>